<dbReference type="Proteomes" id="UP001443914">
    <property type="component" value="Unassembled WGS sequence"/>
</dbReference>
<gene>
    <name evidence="5" type="ORF">RND81_05G067400</name>
</gene>
<dbReference type="GO" id="GO:0016491">
    <property type="term" value="F:oxidoreductase activity"/>
    <property type="evidence" value="ECO:0007669"/>
    <property type="project" value="UniProtKB-KW"/>
</dbReference>
<evidence type="ECO:0000313" key="6">
    <source>
        <dbReference type="Proteomes" id="UP001443914"/>
    </source>
</evidence>
<comment type="caution">
    <text evidence="5">The sequence shown here is derived from an EMBL/GenBank/DDBJ whole genome shotgun (WGS) entry which is preliminary data.</text>
</comment>
<dbReference type="AlphaFoldDB" id="A0AAW1KV66"/>
<protein>
    <recommendedName>
        <fullName evidence="4">Non-haem dioxygenase N-terminal domain-containing protein</fullName>
    </recommendedName>
</protein>
<reference evidence="5" key="1">
    <citation type="submission" date="2024-03" db="EMBL/GenBank/DDBJ databases">
        <title>WGS assembly of Saponaria officinalis var. Norfolk2.</title>
        <authorList>
            <person name="Jenkins J."/>
            <person name="Shu S."/>
            <person name="Grimwood J."/>
            <person name="Barry K."/>
            <person name="Goodstein D."/>
            <person name="Schmutz J."/>
            <person name="Leebens-Mack J."/>
            <person name="Osbourn A."/>
        </authorList>
    </citation>
    <scope>NUCLEOTIDE SEQUENCE [LARGE SCALE GENOMIC DNA]</scope>
    <source>
        <strain evidence="5">JIC</strain>
    </source>
</reference>
<keyword evidence="3" id="KW-0408">Iron</keyword>
<name>A0AAW1KV66_SAPOF</name>
<evidence type="ECO:0000313" key="5">
    <source>
        <dbReference type="EMBL" id="KAK9724362.1"/>
    </source>
</evidence>
<dbReference type="PANTHER" id="PTHR10209:SF429">
    <property type="entry name" value="1-AMINOCYCLOPROPANE-1-CARBOXYLATE OXIDASE HOMOLOG 1-LIKE"/>
    <property type="match status" value="1"/>
</dbReference>
<dbReference type="Pfam" id="PF14226">
    <property type="entry name" value="DIOX_N"/>
    <property type="match status" value="1"/>
</dbReference>
<dbReference type="Gene3D" id="2.60.120.330">
    <property type="entry name" value="B-lactam Antibiotic, Isopenicillin N Synthase, Chain"/>
    <property type="match status" value="1"/>
</dbReference>
<accession>A0AAW1KV66</accession>
<dbReference type="SUPFAM" id="SSF51197">
    <property type="entry name" value="Clavaminate synthase-like"/>
    <property type="match status" value="1"/>
</dbReference>
<proteinExistence type="predicted"/>
<evidence type="ECO:0000256" key="1">
    <source>
        <dbReference type="ARBA" id="ARBA00022723"/>
    </source>
</evidence>
<dbReference type="InterPro" id="IPR027443">
    <property type="entry name" value="IPNS-like_sf"/>
</dbReference>
<evidence type="ECO:0000259" key="4">
    <source>
        <dbReference type="Pfam" id="PF14226"/>
    </source>
</evidence>
<keyword evidence="2" id="KW-0560">Oxidoreductase</keyword>
<evidence type="ECO:0000256" key="2">
    <source>
        <dbReference type="ARBA" id="ARBA00023002"/>
    </source>
</evidence>
<dbReference type="GO" id="GO:0046872">
    <property type="term" value="F:metal ion binding"/>
    <property type="evidence" value="ECO:0007669"/>
    <property type="project" value="UniProtKB-KW"/>
</dbReference>
<sequence>MEKNGIQEHSNDLHDNYDRNKELRAFDETKTGVKGIVDSGTKTLPKMFIRPADELLEEQNISCVKHHQVPVISLDGIQTNDCCRKRIIQQVLSASMKWGFFQVLDHGIPVRDLEAMLEGIRMFHEQDDEDCKLEG</sequence>
<dbReference type="EMBL" id="JBDFQZ010000005">
    <property type="protein sequence ID" value="KAK9724362.1"/>
    <property type="molecule type" value="Genomic_DNA"/>
</dbReference>
<keyword evidence="1" id="KW-0479">Metal-binding</keyword>
<dbReference type="InterPro" id="IPR026992">
    <property type="entry name" value="DIOX_N"/>
</dbReference>
<keyword evidence="6" id="KW-1185">Reference proteome</keyword>
<feature type="domain" description="Non-haem dioxygenase N-terminal" evidence="4">
    <location>
        <begin position="69"/>
        <end position="129"/>
    </location>
</feature>
<organism evidence="5 6">
    <name type="scientific">Saponaria officinalis</name>
    <name type="common">Common soapwort</name>
    <name type="synonym">Lychnis saponaria</name>
    <dbReference type="NCBI Taxonomy" id="3572"/>
    <lineage>
        <taxon>Eukaryota</taxon>
        <taxon>Viridiplantae</taxon>
        <taxon>Streptophyta</taxon>
        <taxon>Embryophyta</taxon>
        <taxon>Tracheophyta</taxon>
        <taxon>Spermatophyta</taxon>
        <taxon>Magnoliopsida</taxon>
        <taxon>eudicotyledons</taxon>
        <taxon>Gunneridae</taxon>
        <taxon>Pentapetalae</taxon>
        <taxon>Caryophyllales</taxon>
        <taxon>Caryophyllaceae</taxon>
        <taxon>Caryophylleae</taxon>
        <taxon>Saponaria</taxon>
    </lineage>
</organism>
<dbReference type="PANTHER" id="PTHR10209">
    <property type="entry name" value="OXIDOREDUCTASE, 2OG-FE II OXYGENASE FAMILY PROTEIN"/>
    <property type="match status" value="1"/>
</dbReference>
<evidence type="ECO:0000256" key="3">
    <source>
        <dbReference type="ARBA" id="ARBA00023004"/>
    </source>
</evidence>